<dbReference type="InterPro" id="IPR022398">
    <property type="entry name" value="Peptidase_S8_His-AS"/>
</dbReference>
<dbReference type="InterPro" id="IPR034193">
    <property type="entry name" value="PCSK9_ProteinaseK-like"/>
</dbReference>
<keyword evidence="2" id="KW-0645">Protease</keyword>
<evidence type="ECO:0000256" key="5">
    <source>
        <dbReference type="PROSITE-ProRule" id="PRU01240"/>
    </source>
</evidence>
<dbReference type="STRING" id="71717.A0A4Y7TAI4"/>
<organism evidence="8 9">
    <name type="scientific">Coprinellus micaceus</name>
    <name type="common">Glistening ink-cap mushroom</name>
    <name type="synonym">Coprinus micaceus</name>
    <dbReference type="NCBI Taxonomy" id="71717"/>
    <lineage>
        <taxon>Eukaryota</taxon>
        <taxon>Fungi</taxon>
        <taxon>Dikarya</taxon>
        <taxon>Basidiomycota</taxon>
        <taxon>Agaricomycotina</taxon>
        <taxon>Agaricomycetes</taxon>
        <taxon>Agaricomycetidae</taxon>
        <taxon>Agaricales</taxon>
        <taxon>Agaricineae</taxon>
        <taxon>Psathyrellaceae</taxon>
        <taxon>Coprinellus</taxon>
    </lineage>
</organism>
<dbReference type="SUPFAM" id="SSF52743">
    <property type="entry name" value="Subtilisin-like"/>
    <property type="match status" value="1"/>
</dbReference>
<evidence type="ECO:0000256" key="4">
    <source>
        <dbReference type="ARBA" id="ARBA00022825"/>
    </source>
</evidence>
<dbReference type="InterPro" id="IPR015500">
    <property type="entry name" value="Peptidase_S8_subtilisin-rel"/>
</dbReference>
<dbReference type="PANTHER" id="PTHR43806">
    <property type="entry name" value="PEPTIDASE S8"/>
    <property type="match status" value="1"/>
</dbReference>
<dbReference type="OrthoDB" id="19448at2759"/>
<comment type="caution">
    <text evidence="5">Lacks conserved residue(s) required for the propagation of feature annotation.</text>
</comment>
<evidence type="ECO:0000313" key="8">
    <source>
        <dbReference type="EMBL" id="TEB31173.1"/>
    </source>
</evidence>
<dbReference type="PROSITE" id="PS00137">
    <property type="entry name" value="SUBTILASE_HIS"/>
    <property type="match status" value="1"/>
</dbReference>
<sequence length="328" mass="33707">MRLFIGFCFAATALVKATPESPLDTSAILDPILIDVLSRDPRVENIEEDGIVRSLSPVTQTNAPWGLGRLSSIPKLANQNSTALTFNYTYDSSGGAGVDIYVLGPQVEFEGRATWGAIFSGSTFVIYGAPYADGNGHGTHCAGIVAGKTFGVAKRANIVAVKVLADSGISGINWIIQATTSSARPANTALDNAVLSLVNSGIHVVVAAGGSATTPESSSPGRVPQVITVGATTVADARAPSSNYGLGIDIYAPGTNILSAWYTSDTATATLSGTSMAAAHVAGLVAYLIGLEGNTTPAAMSDKIKDYGLPNVLSGIREFRSPASRSGR</sequence>
<dbReference type="EMBL" id="QPFP01000020">
    <property type="protein sequence ID" value="TEB31173.1"/>
    <property type="molecule type" value="Genomic_DNA"/>
</dbReference>
<evidence type="ECO:0000313" key="9">
    <source>
        <dbReference type="Proteomes" id="UP000298030"/>
    </source>
</evidence>
<name>A0A4Y7TAI4_COPMI</name>
<keyword evidence="6" id="KW-0732">Signal</keyword>
<accession>A0A4Y7TAI4</accession>
<feature type="chain" id="PRO_5021507810" evidence="6">
    <location>
        <begin position="18"/>
        <end position="328"/>
    </location>
</feature>
<proteinExistence type="inferred from homology"/>
<dbReference type="GO" id="GO:0004252">
    <property type="term" value="F:serine-type endopeptidase activity"/>
    <property type="evidence" value="ECO:0007669"/>
    <property type="project" value="InterPro"/>
</dbReference>
<dbReference type="Pfam" id="PF00082">
    <property type="entry name" value="Peptidase_S8"/>
    <property type="match status" value="1"/>
</dbReference>
<dbReference type="AlphaFoldDB" id="A0A4Y7TAI4"/>
<feature type="domain" description="Peptidase S8/S53" evidence="7">
    <location>
        <begin position="129"/>
        <end position="304"/>
    </location>
</feature>
<protein>
    <submittedName>
        <fullName evidence="8">Subtilisin-like protein</fullName>
    </submittedName>
</protein>
<evidence type="ECO:0000256" key="3">
    <source>
        <dbReference type="ARBA" id="ARBA00022801"/>
    </source>
</evidence>
<evidence type="ECO:0000256" key="2">
    <source>
        <dbReference type="ARBA" id="ARBA00022670"/>
    </source>
</evidence>
<comment type="caution">
    <text evidence="8">The sequence shown here is derived from an EMBL/GenBank/DDBJ whole genome shotgun (WGS) entry which is preliminary data.</text>
</comment>
<evidence type="ECO:0000256" key="1">
    <source>
        <dbReference type="ARBA" id="ARBA00011073"/>
    </source>
</evidence>
<keyword evidence="9" id="KW-1185">Reference proteome</keyword>
<dbReference type="PRINTS" id="PR00723">
    <property type="entry name" value="SUBTILISIN"/>
</dbReference>
<dbReference type="CDD" id="cd04077">
    <property type="entry name" value="Peptidases_S8_PCSK9_ProteinaseK_like"/>
    <property type="match status" value="1"/>
</dbReference>
<dbReference type="GO" id="GO:0006508">
    <property type="term" value="P:proteolysis"/>
    <property type="evidence" value="ECO:0007669"/>
    <property type="project" value="UniProtKB-KW"/>
</dbReference>
<comment type="similarity">
    <text evidence="1 5">Belongs to the peptidase S8 family.</text>
</comment>
<dbReference type="Gene3D" id="3.40.50.200">
    <property type="entry name" value="Peptidase S8/S53 domain"/>
    <property type="match status" value="1"/>
</dbReference>
<evidence type="ECO:0000259" key="7">
    <source>
        <dbReference type="Pfam" id="PF00082"/>
    </source>
</evidence>
<dbReference type="InterPro" id="IPR000209">
    <property type="entry name" value="Peptidase_S8/S53_dom"/>
</dbReference>
<reference evidence="8 9" key="1">
    <citation type="journal article" date="2019" name="Nat. Ecol. Evol.">
        <title>Megaphylogeny resolves global patterns of mushroom evolution.</title>
        <authorList>
            <person name="Varga T."/>
            <person name="Krizsan K."/>
            <person name="Foldi C."/>
            <person name="Dima B."/>
            <person name="Sanchez-Garcia M."/>
            <person name="Sanchez-Ramirez S."/>
            <person name="Szollosi G.J."/>
            <person name="Szarkandi J.G."/>
            <person name="Papp V."/>
            <person name="Albert L."/>
            <person name="Andreopoulos W."/>
            <person name="Angelini C."/>
            <person name="Antonin V."/>
            <person name="Barry K.W."/>
            <person name="Bougher N.L."/>
            <person name="Buchanan P."/>
            <person name="Buyck B."/>
            <person name="Bense V."/>
            <person name="Catcheside P."/>
            <person name="Chovatia M."/>
            <person name="Cooper J."/>
            <person name="Damon W."/>
            <person name="Desjardin D."/>
            <person name="Finy P."/>
            <person name="Geml J."/>
            <person name="Haridas S."/>
            <person name="Hughes K."/>
            <person name="Justo A."/>
            <person name="Karasinski D."/>
            <person name="Kautmanova I."/>
            <person name="Kiss B."/>
            <person name="Kocsube S."/>
            <person name="Kotiranta H."/>
            <person name="LaButti K.M."/>
            <person name="Lechner B.E."/>
            <person name="Liimatainen K."/>
            <person name="Lipzen A."/>
            <person name="Lukacs Z."/>
            <person name="Mihaltcheva S."/>
            <person name="Morgado L.N."/>
            <person name="Niskanen T."/>
            <person name="Noordeloos M.E."/>
            <person name="Ohm R.A."/>
            <person name="Ortiz-Santana B."/>
            <person name="Ovrebo C."/>
            <person name="Racz N."/>
            <person name="Riley R."/>
            <person name="Savchenko A."/>
            <person name="Shiryaev A."/>
            <person name="Soop K."/>
            <person name="Spirin V."/>
            <person name="Szebenyi C."/>
            <person name="Tomsovsky M."/>
            <person name="Tulloss R.E."/>
            <person name="Uehling J."/>
            <person name="Grigoriev I.V."/>
            <person name="Vagvolgyi C."/>
            <person name="Papp T."/>
            <person name="Martin F.M."/>
            <person name="Miettinen O."/>
            <person name="Hibbett D.S."/>
            <person name="Nagy L.G."/>
        </authorList>
    </citation>
    <scope>NUCLEOTIDE SEQUENCE [LARGE SCALE GENOMIC DNA]</scope>
    <source>
        <strain evidence="8 9">FP101781</strain>
    </source>
</reference>
<dbReference type="Proteomes" id="UP000298030">
    <property type="component" value="Unassembled WGS sequence"/>
</dbReference>
<dbReference type="PANTHER" id="PTHR43806:SF11">
    <property type="entry name" value="CEREVISIN-RELATED"/>
    <property type="match status" value="1"/>
</dbReference>
<dbReference type="GO" id="GO:0005615">
    <property type="term" value="C:extracellular space"/>
    <property type="evidence" value="ECO:0007669"/>
    <property type="project" value="TreeGrafter"/>
</dbReference>
<dbReference type="InterPro" id="IPR036852">
    <property type="entry name" value="Peptidase_S8/S53_dom_sf"/>
</dbReference>
<gene>
    <name evidence="8" type="ORF">FA13DRAFT_1852447</name>
</gene>
<feature type="signal peptide" evidence="6">
    <location>
        <begin position="1"/>
        <end position="17"/>
    </location>
</feature>
<dbReference type="PROSITE" id="PS51892">
    <property type="entry name" value="SUBTILASE"/>
    <property type="match status" value="1"/>
</dbReference>
<dbReference type="InterPro" id="IPR050131">
    <property type="entry name" value="Peptidase_S8_subtilisin-like"/>
</dbReference>
<evidence type="ECO:0000256" key="6">
    <source>
        <dbReference type="SAM" id="SignalP"/>
    </source>
</evidence>
<keyword evidence="3" id="KW-0378">Hydrolase</keyword>
<keyword evidence="4" id="KW-0720">Serine protease</keyword>